<name>A0A7N0TNW0_KALFE</name>
<evidence type="ECO:0000256" key="1">
    <source>
        <dbReference type="ARBA" id="ARBA00009183"/>
    </source>
</evidence>
<keyword evidence="3 6" id="KW-0274">FAD</keyword>
<organism evidence="7 8">
    <name type="scientific">Kalanchoe fedtschenkoi</name>
    <name type="common">Lavender scallops</name>
    <name type="synonym">South American air plant</name>
    <dbReference type="NCBI Taxonomy" id="63787"/>
    <lineage>
        <taxon>Eukaryota</taxon>
        <taxon>Viridiplantae</taxon>
        <taxon>Streptophyta</taxon>
        <taxon>Embryophyta</taxon>
        <taxon>Tracheophyta</taxon>
        <taxon>Spermatophyta</taxon>
        <taxon>Magnoliopsida</taxon>
        <taxon>eudicotyledons</taxon>
        <taxon>Gunneridae</taxon>
        <taxon>Pentapetalae</taxon>
        <taxon>Saxifragales</taxon>
        <taxon>Crassulaceae</taxon>
        <taxon>Kalanchoe</taxon>
    </lineage>
</organism>
<evidence type="ECO:0000313" key="7">
    <source>
        <dbReference type="EnsemblPlants" id="Kaladp0040s0597.1.v1.1"/>
    </source>
</evidence>
<dbReference type="InterPro" id="IPR000960">
    <property type="entry name" value="Flavin_mOase"/>
</dbReference>
<dbReference type="GO" id="GO:0050661">
    <property type="term" value="F:NADP binding"/>
    <property type="evidence" value="ECO:0007669"/>
    <property type="project" value="InterPro"/>
</dbReference>
<dbReference type="FunFam" id="3.50.50.60:FF:000403">
    <property type="entry name" value="Flavin-containing monooxygenase"/>
    <property type="match status" value="1"/>
</dbReference>
<dbReference type="EnsemblPlants" id="Kaladp0040s0597.1.v1.1">
    <property type="protein sequence ID" value="Kaladp0040s0597.1.v1.1"/>
    <property type="gene ID" value="Kaladp0040s0597.v1.1"/>
</dbReference>
<dbReference type="SUPFAM" id="SSF51905">
    <property type="entry name" value="FAD/NAD(P)-binding domain"/>
    <property type="match status" value="2"/>
</dbReference>
<dbReference type="EC" id="1.-.-.-" evidence="6"/>
<evidence type="ECO:0000256" key="2">
    <source>
        <dbReference type="ARBA" id="ARBA00022630"/>
    </source>
</evidence>
<evidence type="ECO:0000256" key="3">
    <source>
        <dbReference type="ARBA" id="ARBA00022827"/>
    </source>
</evidence>
<dbReference type="InterPro" id="IPR036188">
    <property type="entry name" value="FAD/NAD-bd_sf"/>
</dbReference>
<dbReference type="PANTHER" id="PTHR23023">
    <property type="entry name" value="DIMETHYLANILINE MONOOXYGENASE"/>
    <property type="match status" value="1"/>
</dbReference>
<dbReference type="Gramene" id="Kaladp0040s0597.1.v1.1">
    <property type="protein sequence ID" value="Kaladp0040s0597.1.v1.1"/>
    <property type="gene ID" value="Kaladp0040s0597.v1.1"/>
</dbReference>
<protein>
    <recommendedName>
        <fullName evidence="6">Flavin-containing monooxygenase</fullName>
        <ecNumber evidence="6">1.-.-.-</ecNumber>
    </recommendedName>
</protein>
<sequence>MSKQIGIIGAGVSGLLACKYVKAKGFHPIVFEAKNGFGGIWSRTLKSTKLQTPRYYYQFSDFPWPDSVAETFPDHDQVMDYLQSYVLHFNVLPHIKFNSKVVCIGYAIPSDDELDSWSLWGDSGEAFSSHGSWSVTVENNQGPSPKIEIYQVDFVILCLGNYSDLPYIPEFPVGKGPEVFGGKVIHSMDYAAMENDQAAEFISGKRVTVVGFQKSAIDTAVEVSAKNGVGYPCTILFRRAHWVVPEFLLLLVFSKLNRFSELMVHKPHEGLFTWLVAALLSPLLWISGKIIENYLKLMYPLHKYNTVPDQNFLKQVSSCKLMAMPADFYDRSKEGSLIFRKSGSFCFCGNGLMLDNEKQVLETDIVIFATGYRSVDKLINIFKSAYFQKQISESSAPLYRECIHPRIPQLAVLGYSESPANLYATEMKARWLSHFLAGKFKLPAIEEMEDDMMAWKGSACRSAKEGYKRTCITSLLQIHSNDQLCKDMGVNPRRKKWFLPELFTPYISSDYADI</sequence>
<dbReference type="InterPro" id="IPR050346">
    <property type="entry name" value="FMO-like"/>
</dbReference>
<reference evidence="7" key="1">
    <citation type="submission" date="2021-01" db="UniProtKB">
        <authorList>
            <consortium name="EnsemblPlants"/>
        </authorList>
    </citation>
    <scope>IDENTIFICATION</scope>
</reference>
<proteinExistence type="inferred from homology"/>
<keyword evidence="8" id="KW-1185">Reference proteome</keyword>
<dbReference type="InterPro" id="IPR020946">
    <property type="entry name" value="Flavin_mOase-like"/>
</dbReference>
<evidence type="ECO:0000256" key="6">
    <source>
        <dbReference type="RuleBase" id="RU361177"/>
    </source>
</evidence>
<dbReference type="GO" id="GO:0004499">
    <property type="term" value="F:N,N-dimethylaniline monooxygenase activity"/>
    <property type="evidence" value="ECO:0007669"/>
    <property type="project" value="InterPro"/>
</dbReference>
<keyword evidence="2 6" id="KW-0285">Flavoprotein</keyword>
<dbReference type="Gene3D" id="3.50.50.60">
    <property type="entry name" value="FAD/NAD(P)-binding domain"/>
    <property type="match status" value="2"/>
</dbReference>
<evidence type="ECO:0000313" key="8">
    <source>
        <dbReference type="Proteomes" id="UP000594263"/>
    </source>
</evidence>
<keyword evidence="5 6" id="KW-0560">Oxidoreductase</keyword>
<keyword evidence="6" id="KW-0503">Monooxygenase</keyword>
<comment type="cofactor">
    <cofactor evidence="6">
        <name>FAD</name>
        <dbReference type="ChEBI" id="CHEBI:57692"/>
    </cofactor>
</comment>
<dbReference type="Pfam" id="PF00743">
    <property type="entry name" value="FMO-like"/>
    <property type="match status" value="1"/>
</dbReference>
<dbReference type="PIRSF" id="PIRSF000332">
    <property type="entry name" value="FMO"/>
    <property type="match status" value="1"/>
</dbReference>
<dbReference type="AlphaFoldDB" id="A0A7N0TNW0"/>
<evidence type="ECO:0000256" key="5">
    <source>
        <dbReference type="ARBA" id="ARBA00023002"/>
    </source>
</evidence>
<accession>A0A7N0TNW0</accession>
<comment type="similarity">
    <text evidence="1 6">Belongs to the FMO family.</text>
</comment>
<dbReference type="PROSITE" id="PS51257">
    <property type="entry name" value="PROKAR_LIPOPROTEIN"/>
    <property type="match status" value="1"/>
</dbReference>
<evidence type="ECO:0000256" key="4">
    <source>
        <dbReference type="ARBA" id="ARBA00022857"/>
    </source>
</evidence>
<keyword evidence="4" id="KW-0521">NADP</keyword>
<dbReference type="Proteomes" id="UP000594263">
    <property type="component" value="Unplaced"/>
</dbReference>
<dbReference type="GO" id="GO:0050660">
    <property type="term" value="F:flavin adenine dinucleotide binding"/>
    <property type="evidence" value="ECO:0007669"/>
    <property type="project" value="InterPro"/>
</dbReference>
<dbReference type="OMA" id="MNKGPEV"/>